<evidence type="ECO:0000256" key="10">
    <source>
        <dbReference type="ARBA" id="ARBA00023136"/>
    </source>
</evidence>
<reference evidence="15" key="1">
    <citation type="journal article" date="2020" name="Nat. Commun.">
        <title>Genome sequence of the cluster root forming white lupin.</title>
        <authorList>
            <person name="Hufnagel B."/>
            <person name="Marques A."/>
            <person name="Soriano A."/>
            <person name="Marques L."/>
            <person name="Divol F."/>
            <person name="Doumas P."/>
            <person name="Sallet E."/>
            <person name="Mancinotti D."/>
            <person name="Carrere S."/>
            <person name="Marande W."/>
            <person name="Arribat S."/>
            <person name="Keller J."/>
            <person name="Huneau C."/>
            <person name="Blein T."/>
            <person name="Aime D."/>
            <person name="Laguerre M."/>
            <person name="Taylor J."/>
            <person name="Schubert V."/>
            <person name="Nelson M."/>
            <person name="Geu-Flores F."/>
            <person name="Crespi M."/>
            <person name="Gallardo-Guerrero K."/>
            <person name="Delaux P.-M."/>
            <person name="Salse J."/>
            <person name="Berges H."/>
            <person name="Guyot R."/>
            <person name="Gouzy J."/>
            <person name="Peret B."/>
        </authorList>
    </citation>
    <scope>NUCLEOTIDE SEQUENCE [LARGE SCALE GENOMIC DNA]</scope>
    <source>
        <strain evidence="15">cv. Amiga</strain>
    </source>
</reference>
<evidence type="ECO:0000256" key="5">
    <source>
        <dbReference type="ARBA" id="ARBA00022723"/>
    </source>
</evidence>
<evidence type="ECO:0000256" key="9">
    <source>
        <dbReference type="ARBA" id="ARBA00023033"/>
    </source>
</evidence>
<keyword evidence="10 13" id="KW-0472">Membrane</keyword>
<gene>
    <name evidence="14" type="ORF">Lalb_Chr02g0157781</name>
</gene>
<feature type="binding site" description="axial binding residue" evidence="11">
    <location>
        <position position="558"/>
    </location>
    <ligand>
        <name>heme</name>
        <dbReference type="ChEBI" id="CHEBI:30413"/>
    </ligand>
    <ligandPart>
        <name>Fe</name>
        <dbReference type="ChEBI" id="CHEBI:18248"/>
    </ligandPart>
</feature>
<proteinExistence type="inferred from homology"/>
<protein>
    <submittedName>
        <fullName evidence="14">Putative unspecific monooxygenase</fullName>
    </submittedName>
</protein>
<keyword evidence="15" id="KW-1185">Reference proteome</keyword>
<sequence>MDHDAFWVWDHPKNGSSLTQFWCYYKFLSLPPSSSTRIFFCMSFISSHNPLFLCLKVERGLTKVRNRIMGMEGEGQWQFHPERMVKEICYSALLIVLCTVIILCQKLWLRPRRIRSVLQKQGISGPTPSFPFGNISEMQRIHHEPPESANAFDKWFYSIFPYFHTWKQQYGPVYMYSTGTKQHLYLENPEVIKDMNLHTSLDLGRPSYLTKVLKPMLGSGILRVNGLEWSFQRNLIGPEFFLSKIKNMVDLMEESAMGIIGKWEGRIAENEDGIVEIVIEEDMKILIADIISKACFGTSYAQGTQIFKMLATMQSTLSKPSILFGFLNLRYFPTKENKDMWKLQKEVEKLISKVIHDRQVENKNGVNENQKDLLQTLLDREANAANGNSNGKGSFKLGKHENNQLIIDICKNIYFAGSESSALAVSWTLLLLALHPDWQQRVRAEIVEIFGNTLPLSINDMDKLRKLKALTMVIQESLRLYGPAVTASRELFADLKLGELTLPKGINVWMFLPALHRDPNNWGPDALEFKPERFAGGVAAACKYPQCYIPFGLGSRICLGQNLSMIEVKVVLSLLLANFYFNPSPNYEHCPVYKMLLVPKYGIKLLVSKVHKTEA</sequence>
<evidence type="ECO:0000256" key="6">
    <source>
        <dbReference type="ARBA" id="ARBA00022989"/>
    </source>
</evidence>
<dbReference type="SUPFAM" id="SSF48264">
    <property type="entry name" value="Cytochrome P450"/>
    <property type="match status" value="1"/>
</dbReference>
<dbReference type="PANTHER" id="PTHR24282">
    <property type="entry name" value="CYTOCHROME P450 FAMILY MEMBER"/>
    <property type="match status" value="1"/>
</dbReference>
<keyword evidence="5 11" id="KW-0479">Metal-binding</keyword>
<evidence type="ECO:0000256" key="11">
    <source>
        <dbReference type="PIRSR" id="PIRSR602401-1"/>
    </source>
</evidence>
<evidence type="ECO:0000256" key="7">
    <source>
        <dbReference type="ARBA" id="ARBA00023002"/>
    </source>
</evidence>
<dbReference type="GO" id="GO:0020037">
    <property type="term" value="F:heme binding"/>
    <property type="evidence" value="ECO:0007669"/>
    <property type="project" value="InterPro"/>
</dbReference>
<comment type="cofactor">
    <cofactor evidence="11">
        <name>heme</name>
        <dbReference type="ChEBI" id="CHEBI:30413"/>
    </cofactor>
</comment>
<feature type="transmembrane region" description="Helical" evidence="13">
    <location>
        <begin position="88"/>
        <end position="109"/>
    </location>
</feature>
<comment type="subcellular location">
    <subcellularLocation>
        <location evidence="1">Membrane</location>
        <topology evidence="1">Single-pass membrane protein</topology>
    </subcellularLocation>
</comment>
<dbReference type="InterPro" id="IPR001128">
    <property type="entry name" value="Cyt_P450"/>
</dbReference>
<dbReference type="GO" id="GO:0004497">
    <property type="term" value="F:monooxygenase activity"/>
    <property type="evidence" value="ECO:0007669"/>
    <property type="project" value="UniProtKB-KW"/>
</dbReference>
<dbReference type="OrthoDB" id="1470350at2759"/>
<name>A0A6A4QYK9_LUPAL</name>
<evidence type="ECO:0000256" key="8">
    <source>
        <dbReference type="ARBA" id="ARBA00023004"/>
    </source>
</evidence>
<evidence type="ECO:0000256" key="3">
    <source>
        <dbReference type="ARBA" id="ARBA00022617"/>
    </source>
</evidence>
<keyword evidence="7 12" id="KW-0560">Oxidoreductase</keyword>
<dbReference type="PRINTS" id="PR00385">
    <property type="entry name" value="P450"/>
</dbReference>
<accession>A0A6A4QYK9</accession>
<dbReference type="InterPro" id="IPR017972">
    <property type="entry name" value="Cyt_P450_CS"/>
</dbReference>
<evidence type="ECO:0000313" key="14">
    <source>
        <dbReference type="EMBL" id="KAE9619865.1"/>
    </source>
</evidence>
<dbReference type="InterPro" id="IPR002401">
    <property type="entry name" value="Cyt_P450_E_grp-I"/>
</dbReference>
<evidence type="ECO:0000256" key="13">
    <source>
        <dbReference type="SAM" id="Phobius"/>
    </source>
</evidence>
<dbReference type="AlphaFoldDB" id="A0A6A4QYK9"/>
<keyword evidence="8 11" id="KW-0408">Iron</keyword>
<evidence type="ECO:0000256" key="1">
    <source>
        <dbReference type="ARBA" id="ARBA00004167"/>
    </source>
</evidence>
<dbReference type="Pfam" id="PF00067">
    <property type="entry name" value="p450"/>
    <property type="match status" value="1"/>
</dbReference>
<dbReference type="PROSITE" id="PS00086">
    <property type="entry name" value="CYTOCHROME_P450"/>
    <property type="match status" value="1"/>
</dbReference>
<evidence type="ECO:0000313" key="15">
    <source>
        <dbReference type="Proteomes" id="UP000447434"/>
    </source>
</evidence>
<keyword evidence="3 11" id="KW-0349">Heme</keyword>
<dbReference type="GO" id="GO:0016020">
    <property type="term" value="C:membrane"/>
    <property type="evidence" value="ECO:0007669"/>
    <property type="project" value="UniProtKB-SubCell"/>
</dbReference>
<dbReference type="Proteomes" id="UP000447434">
    <property type="component" value="Chromosome 2"/>
</dbReference>
<dbReference type="PANTHER" id="PTHR24282:SF130">
    <property type="entry name" value="CYTOCHROME P450 FAMILY PROTEIN"/>
    <property type="match status" value="1"/>
</dbReference>
<dbReference type="InterPro" id="IPR050665">
    <property type="entry name" value="Cytochrome_P450_Monooxygen"/>
</dbReference>
<dbReference type="GO" id="GO:0005506">
    <property type="term" value="F:iron ion binding"/>
    <property type="evidence" value="ECO:0007669"/>
    <property type="project" value="InterPro"/>
</dbReference>
<dbReference type="PRINTS" id="PR00463">
    <property type="entry name" value="EP450I"/>
</dbReference>
<keyword evidence="6 13" id="KW-1133">Transmembrane helix</keyword>
<organism evidence="14 15">
    <name type="scientific">Lupinus albus</name>
    <name type="common">White lupine</name>
    <name type="synonym">Lupinus termis</name>
    <dbReference type="NCBI Taxonomy" id="3870"/>
    <lineage>
        <taxon>Eukaryota</taxon>
        <taxon>Viridiplantae</taxon>
        <taxon>Streptophyta</taxon>
        <taxon>Embryophyta</taxon>
        <taxon>Tracheophyta</taxon>
        <taxon>Spermatophyta</taxon>
        <taxon>Magnoliopsida</taxon>
        <taxon>eudicotyledons</taxon>
        <taxon>Gunneridae</taxon>
        <taxon>Pentapetalae</taxon>
        <taxon>rosids</taxon>
        <taxon>fabids</taxon>
        <taxon>Fabales</taxon>
        <taxon>Fabaceae</taxon>
        <taxon>Papilionoideae</taxon>
        <taxon>50 kb inversion clade</taxon>
        <taxon>genistoids sensu lato</taxon>
        <taxon>core genistoids</taxon>
        <taxon>Genisteae</taxon>
        <taxon>Lupinus</taxon>
    </lineage>
</organism>
<evidence type="ECO:0000256" key="12">
    <source>
        <dbReference type="RuleBase" id="RU000461"/>
    </source>
</evidence>
<comment type="similarity">
    <text evidence="2 12">Belongs to the cytochrome P450 family.</text>
</comment>
<dbReference type="InterPro" id="IPR036396">
    <property type="entry name" value="Cyt_P450_sf"/>
</dbReference>
<dbReference type="GO" id="GO:0016705">
    <property type="term" value="F:oxidoreductase activity, acting on paired donors, with incorporation or reduction of molecular oxygen"/>
    <property type="evidence" value="ECO:0007669"/>
    <property type="project" value="InterPro"/>
</dbReference>
<evidence type="ECO:0000256" key="2">
    <source>
        <dbReference type="ARBA" id="ARBA00010617"/>
    </source>
</evidence>
<keyword evidence="4 13" id="KW-0812">Transmembrane</keyword>
<keyword evidence="9 12" id="KW-0503">Monooxygenase</keyword>
<comment type="caution">
    <text evidence="14">The sequence shown here is derived from an EMBL/GenBank/DDBJ whole genome shotgun (WGS) entry which is preliminary data.</text>
</comment>
<dbReference type="Gene3D" id="1.10.630.10">
    <property type="entry name" value="Cytochrome P450"/>
    <property type="match status" value="1"/>
</dbReference>
<evidence type="ECO:0000256" key="4">
    <source>
        <dbReference type="ARBA" id="ARBA00022692"/>
    </source>
</evidence>
<dbReference type="EMBL" id="WOCE01000002">
    <property type="protein sequence ID" value="KAE9619865.1"/>
    <property type="molecule type" value="Genomic_DNA"/>
</dbReference>